<keyword evidence="9" id="KW-1185">Reference proteome</keyword>
<evidence type="ECO:0000256" key="3">
    <source>
        <dbReference type="ARBA" id="ARBA00022801"/>
    </source>
</evidence>
<accession>G5JPM9</accession>
<sequence length="423" mass="48481">MLEKIDYPTLKETLYVIKLENGMSVYLLPKSDFQEMAALLQVNFGAIDEQLSKKDSRSKESPAGLAHFLEHKLFEMDHGQDAGLKFSELGADSNAFTSFETTVFYFTSLGENQEALQLLQSFVRTINVDKKSLEREKEIIAQEIDMYLDSPDYQVYSGILANLYPNTKFSQDIAGSRESLNEITLEWLKDSHKSYYQSSNMSLFLVGNFKLESALDIIKKSQENFTTKLTKVDKIPLNLTEPIKRSSLNLDVTKPRLALGFRLPAENGPLLKRKLSLRLFFSLLFGWTSQTYQDWYDQGLLDDSFDIDVEVSSRFQFAILSMDTMEPIKLANNIKSVLRVFSTSTDFNKEHLDLLKREAYGEFMRSLDNIEELANQLAAYQTKEESYLDLPEMLSSIQLPDLEQLGKDLLEKMVTSEFTIFPT</sequence>
<dbReference type="GO" id="GO:0046872">
    <property type="term" value="F:metal ion binding"/>
    <property type="evidence" value="ECO:0007669"/>
    <property type="project" value="InterPro"/>
</dbReference>
<dbReference type="STRING" id="873449.STRCR_0382"/>
<protein>
    <submittedName>
        <fullName evidence="8">Peptidase, M16 family</fullName>
    </submittedName>
</protein>
<dbReference type="PANTHER" id="PTHR43690">
    <property type="entry name" value="NARDILYSIN"/>
    <property type="match status" value="1"/>
</dbReference>
<feature type="domain" description="Peptidase M16 C-terminal" evidence="7">
    <location>
        <begin position="183"/>
        <end position="357"/>
    </location>
</feature>
<feature type="domain" description="Peptidase M16 N-terminal" evidence="6">
    <location>
        <begin position="62"/>
        <end position="175"/>
    </location>
</feature>
<keyword evidence="4" id="KW-0862">Zinc</keyword>
<dbReference type="InterPro" id="IPR007863">
    <property type="entry name" value="Peptidase_M16_C"/>
</dbReference>
<dbReference type="Proteomes" id="UP000004322">
    <property type="component" value="Unassembled WGS sequence"/>
</dbReference>
<dbReference type="Pfam" id="PF05193">
    <property type="entry name" value="Peptidase_M16_C"/>
    <property type="match status" value="1"/>
</dbReference>
<gene>
    <name evidence="8" type="ORF">STRCR_0382</name>
</gene>
<dbReference type="AlphaFoldDB" id="G5JPM9"/>
<dbReference type="InterPro" id="IPR011765">
    <property type="entry name" value="Pept_M16_N"/>
</dbReference>
<dbReference type="OrthoDB" id="9811314at2"/>
<evidence type="ECO:0000256" key="1">
    <source>
        <dbReference type="ARBA" id="ARBA00007261"/>
    </source>
</evidence>
<dbReference type="NCBIfam" id="NF047421">
    <property type="entry name" value="YfmH_fam"/>
    <property type="match status" value="1"/>
</dbReference>
<proteinExistence type="inferred from homology"/>
<dbReference type="InterPro" id="IPR050626">
    <property type="entry name" value="Peptidase_M16"/>
</dbReference>
<evidence type="ECO:0000313" key="8">
    <source>
        <dbReference type="EMBL" id="EHI74851.1"/>
    </source>
</evidence>
<evidence type="ECO:0000256" key="5">
    <source>
        <dbReference type="ARBA" id="ARBA00023049"/>
    </source>
</evidence>
<comment type="caution">
    <text evidence="8">The sequence shown here is derived from an EMBL/GenBank/DDBJ whole genome shotgun (WGS) entry which is preliminary data.</text>
</comment>
<evidence type="ECO:0000256" key="4">
    <source>
        <dbReference type="ARBA" id="ARBA00022833"/>
    </source>
</evidence>
<keyword evidence="2" id="KW-0645">Protease</keyword>
<keyword evidence="5" id="KW-0482">Metalloprotease</keyword>
<dbReference type="Pfam" id="PF00675">
    <property type="entry name" value="Peptidase_M16"/>
    <property type="match status" value="1"/>
</dbReference>
<reference evidence="8" key="1">
    <citation type="submission" date="2011-07" db="EMBL/GenBank/DDBJ databases">
        <authorList>
            <person name="Stanhope M.J."/>
            <person name="Durkin A.S."/>
            <person name="Hostetler J."/>
            <person name="Kim M."/>
            <person name="Radune D."/>
            <person name="Singh I."/>
            <person name="Town C.D."/>
        </authorList>
    </citation>
    <scope>NUCLEOTIDE SEQUENCE [LARGE SCALE GENOMIC DNA]</scope>
    <source>
        <strain evidence="8">HS-6</strain>
    </source>
</reference>
<evidence type="ECO:0000256" key="2">
    <source>
        <dbReference type="ARBA" id="ARBA00022670"/>
    </source>
</evidence>
<name>G5JPM9_STRCG</name>
<dbReference type="SUPFAM" id="SSF63411">
    <property type="entry name" value="LuxS/MPP-like metallohydrolase"/>
    <property type="match status" value="2"/>
</dbReference>
<organism evidence="8 9">
    <name type="scientific">Streptococcus criceti HS-6</name>
    <dbReference type="NCBI Taxonomy" id="873449"/>
    <lineage>
        <taxon>Bacteria</taxon>
        <taxon>Bacillati</taxon>
        <taxon>Bacillota</taxon>
        <taxon>Bacilli</taxon>
        <taxon>Lactobacillales</taxon>
        <taxon>Streptococcaceae</taxon>
        <taxon>Streptococcus</taxon>
    </lineage>
</organism>
<dbReference type="Gene3D" id="3.30.830.10">
    <property type="entry name" value="Metalloenzyme, LuxS/M16 peptidase-like"/>
    <property type="match status" value="2"/>
</dbReference>
<evidence type="ECO:0000313" key="9">
    <source>
        <dbReference type="Proteomes" id="UP000004322"/>
    </source>
</evidence>
<evidence type="ECO:0000259" key="7">
    <source>
        <dbReference type="Pfam" id="PF05193"/>
    </source>
</evidence>
<dbReference type="EMBL" id="AEUV02000002">
    <property type="protein sequence ID" value="EHI74851.1"/>
    <property type="molecule type" value="Genomic_DNA"/>
</dbReference>
<dbReference type="GO" id="GO:0006508">
    <property type="term" value="P:proteolysis"/>
    <property type="evidence" value="ECO:0007669"/>
    <property type="project" value="UniProtKB-KW"/>
</dbReference>
<dbReference type="InterPro" id="IPR011249">
    <property type="entry name" value="Metalloenz_LuxS/M16"/>
</dbReference>
<evidence type="ECO:0000259" key="6">
    <source>
        <dbReference type="Pfam" id="PF00675"/>
    </source>
</evidence>
<keyword evidence="3" id="KW-0378">Hydrolase</keyword>
<dbReference type="GO" id="GO:0008237">
    <property type="term" value="F:metallopeptidase activity"/>
    <property type="evidence" value="ECO:0007669"/>
    <property type="project" value="UniProtKB-KW"/>
</dbReference>
<comment type="similarity">
    <text evidence="1">Belongs to the peptidase M16 family.</text>
</comment>
<dbReference type="eggNOG" id="COG0612">
    <property type="taxonomic scope" value="Bacteria"/>
</dbReference>
<dbReference type="RefSeq" id="WP_004228611.1">
    <property type="nucleotide sequence ID" value="NZ_AEUV02000002.1"/>
</dbReference>
<dbReference type="PANTHER" id="PTHR43690:SF17">
    <property type="entry name" value="PROTEIN YHJJ"/>
    <property type="match status" value="1"/>
</dbReference>